<feature type="transmembrane region" description="Helical" evidence="1">
    <location>
        <begin position="12"/>
        <end position="32"/>
    </location>
</feature>
<comment type="caution">
    <text evidence="3">The sequence shown here is derived from an EMBL/GenBank/DDBJ whole genome shotgun (WGS) entry which is preliminary data.</text>
</comment>
<feature type="domain" description="SGNH hydrolase-type esterase" evidence="2">
    <location>
        <begin position="84"/>
        <end position="239"/>
    </location>
</feature>
<keyword evidence="1" id="KW-0812">Transmembrane</keyword>
<dbReference type="OrthoDB" id="2513075at2"/>
<dbReference type="SUPFAM" id="SSF52266">
    <property type="entry name" value="SGNH hydrolase"/>
    <property type="match status" value="1"/>
</dbReference>
<evidence type="ECO:0000256" key="1">
    <source>
        <dbReference type="SAM" id="Phobius"/>
    </source>
</evidence>
<dbReference type="InterPro" id="IPR036514">
    <property type="entry name" value="SGNH_hydro_sf"/>
</dbReference>
<name>A0A1U7IIY0_9CYAN</name>
<dbReference type="PANTHER" id="PTHR30383">
    <property type="entry name" value="THIOESTERASE 1/PROTEASE 1/LYSOPHOSPHOLIPASE L1"/>
    <property type="match status" value="1"/>
</dbReference>
<protein>
    <recommendedName>
        <fullName evidence="2">SGNH hydrolase-type esterase domain-containing protein</fullName>
    </recommendedName>
</protein>
<dbReference type="GO" id="GO:0004622">
    <property type="term" value="F:phosphatidylcholine lysophospholipase activity"/>
    <property type="evidence" value="ECO:0007669"/>
    <property type="project" value="TreeGrafter"/>
</dbReference>
<gene>
    <name evidence="3" type="ORF">NIES2119_14780</name>
</gene>
<dbReference type="RefSeq" id="WP_073594260.1">
    <property type="nucleotide sequence ID" value="NZ_MRCE01000013.1"/>
</dbReference>
<dbReference type="AlphaFoldDB" id="A0A1U7IIY0"/>
<evidence type="ECO:0000259" key="2">
    <source>
        <dbReference type="Pfam" id="PF13472"/>
    </source>
</evidence>
<dbReference type="Proteomes" id="UP000185860">
    <property type="component" value="Unassembled WGS sequence"/>
</dbReference>
<reference evidence="3 4" key="1">
    <citation type="submission" date="2016-11" db="EMBL/GenBank/DDBJ databases">
        <title>Draft Genome Sequences of Nine Cyanobacterial Strains from Diverse Habitats.</title>
        <authorList>
            <person name="Zhu T."/>
            <person name="Hou S."/>
            <person name="Lu X."/>
            <person name="Hess W.R."/>
        </authorList>
    </citation>
    <scope>NUCLEOTIDE SEQUENCE [LARGE SCALE GENOMIC DNA]</scope>
    <source>
        <strain evidence="3 4">IAM M-71</strain>
    </source>
</reference>
<accession>A0A1U7IIY0</accession>
<sequence length="249" mass="28996">MLLKPKSLKKNWGMVFSITLNIVFITYAIVLIPKKGLTTYLMSEQLLGRYFNNNPRPARFSSYYLDRRSLFEIIPQSTNDIVFLGDSLIERCQWSELLENPNIKNRGIGGDSLYGMLQRLDQITTTPPKKIFLMIGINDVLSNQKLEEIVRKYRLVLANIKQSSPKTEVYIQSVLPGNSRFSKPVDNKLVFQLNEELKILAEEFNYQYIDLYSFFTIDNELAYQYTNDGLHLNGEGYAVWKEIIKNYVY</sequence>
<dbReference type="InterPro" id="IPR013830">
    <property type="entry name" value="SGNH_hydro"/>
</dbReference>
<keyword evidence="1" id="KW-0472">Membrane</keyword>
<dbReference type="STRING" id="454136.NIES2119_14780"/>
<dbReference type="InterPro" id="IPR051532">
    <property type="entry name" value="Ester_Hydrolysis_Enzymes"/>
</dbReference>
<keyword evidence="1" id="KW-1133">Transmembrane helix</keyword>
<organism evidence="3 4">
    <name type="scientific">[Phormidium ambiguum] IAM M-71</name>
    <dbReference type="NCBI Taxonomy" id="454136"/>
    <lineage>
        <taxon>Bacteria</taxon>
        <taxon>Bacillati</taxon>
        <taxon>Cyanobacteriota</taxon>
        <taxon>Cyanophyceae</taxon>
        <taxon>Oscillatoriophycideae</taxon>
        <taxon>Aerosakkonematales</taxon>
        <taxon>Aerosakkonemataceae</taxon>
        <taxon>Floridanema</taxon>
    </lineage>
</organism>
<dbReference type="PANTHER" id="PTHR30383:SF5">
    <property type="entry name" value="SGNH HYDROLASE-TYPE ESTERASE DOMAIN-CONTAINING PROTEIN"/>
    <property type="match status" value="1"/>
</dbReference>
<evidence type="ECO:0000313" key="4">
    <source>
        <dbReference type="Proteomes" id="UP000185860"/>
    </source>
</evidence>
<evidence type="ECO:0000313" key="3">
    <source>
        <dbReference type="EMBL" id="OKH37081.1"/>
    </source>
</evidence>
<dbReference type="EMBL" id="MRCE01000013">
    <property type="protein sequence ID" value="OKH37081.1"/>
    <property type="molecule type" value="Genomic_DNA"/>
</dbReference>
<dbReference type="Gene3D" id="3.40.50.1110">
    <property type="entry name" value="SGNH hydrolase"/>
    <property type="match status" value="1"/>
</dbReference>
<proteinExistence type="predicted"/>
<dbReference type="Pfam" id="PF13472">
    <property type="entry name" value="Lipase_GDSL_2"/>
    <property type="match status" value="1"/>
</dbReference>